<feature type="transmembrane region" description="Helical" evidence="1">
    <location>
        <begin position="236"/>
        <end position="256"/>
    </location>
</feature>
<evidence type="ECO:0000256" key="1">
    <source>
        <dbReference type="SAM" id="Phobius"/>
    </source>
</evidence>
<dbReference type="EMBL" id="VBSB01000002">
    <property type="protein sequence ID" value="NTY58392.1"/>
    <property type="molecule type" value="Genomic_DNA"/>
</dbReference>
<name>A0ABX2JND5_9MYCO</name>
<accession>A0ABX2JND5</accession>
<keyword evidence="1" id="KW-0812">Transmembrane</keyword>
<feature type="transmembrane region" description="Helical" evidence="1">
    <location>
        <begin position="12"/>
        <end position="32"/>
    </location>
</feature>
<sequence length="269" mass="27923">MPLNVELPATVRYLVPGVVGGIVSFAFSRVMIEPLINAAVDYEGEREHAEAQLAGSGHEHGHELFTRSVQENFGAAVGVIAFTVAMGVLFAVAYTVIRAVLERRGATPDPTALALLLSAGMFAAIALVPGLKYPANPPTVGLEETIGARSSAFLTISVISVVGACVAVAAGLAWSRRWGSWPATAVAVGGYVVVMLVAFALLPGFSEVPGPISGPDGVVVDGFPAQVLGEFRVYSLLNQAVMWVTIGATWACLSALSSSMRRKSALVSA</sequence>
<organism evidence="2 3">
    <name type="scientific">Mycolicibacterium sphagni</name>
    <dbReference type="NCBI Taxonomy" id="1786"/>
    <lineage>
        <taxon>Bacteria</taxon>
        <taxon>Bacillati</taxon>
        <taxon>Actinomycetota</taxon>
        <taxon>Actinomycetes</taxon>
        <taxon>Mycobacteriales</taxon>
        <taxon>Mycobacteriaceae</taxon>
        <taxon>Mycolicibacterium</taxon>
    </lineage>
</organism>
<comment type="caution">
    <text evidence="2">The sequence shown here is derived from an EMBL/GenBank/DDBJ whole genome shotgun (WGS) entry which is preliminary data.</text>
</comment>
<keyword evidence="3" id="KW-1185">Reference proteome</keyword>
<dbReference type="Proteomes" id="UP000708347">
    <property type="component" value="Unassembled WGS sequence"/>
</dbReference>
<proteinExistence type="predicted"/>
<evidence type="ECO:0000313" key="2">
    <source>
        <dbReference type="EMBL" id="NTY58392.1"/>
    </source>
</evidence>
<gene>
    <name evidence="2" type="ORF">FEG63_02350</name>
</gene>
<protein>
    <submittedName>
        <fullName evidence="2">CbtA family protein</fullName>
    </submittedName>
</protein>
<feature type="transmembrane region" description="Helical" evidence="1">
    <location>
        <begin position="113"/>
        <end position="131"/>
    </location>
</feature>
<reference evidence="2 3" key="1">
    <citation type="submission" date="2019-05" db="EMBL/GenBank/DDBJ databases">
        <title>Mycolicibacterium sphagni ENV482 genome assembly.</title>
        <authorList>
            <person name="Chen W."/>
            <person name="Faulkner N.W."/>
            <person name="Hyman M.R."/>
        </authorList>
    </citation>
    <scope>NUCLEOTIDE SEQUENCE [LARGE SCALE GENOMIC DNA]</scope>
    <source>
        <strain evidence="2 3">ENV482</strain>
    </source>
</reference>
<feature type="transmembrane region" description="Helical" evidence="1">
    <location>
        <begin position="73"/>
        <end position="101"/>
    </location>
</feature>
<feature type="transmembrane region" description="Helical" evidence="1">
    <location>
        <begin position="151"/>
        <end position="174"/>
    </location>
</feature>
<feature type="transmembrane region" description="Helical" evidence="1">
    <location>
        <begin position="181"/>
        <end position="202"/>
    </location>
</feature>
<dbReference type="Pfam" id="PF09490">
    <property type="entry name" value="CbtA"/>
    <property type="match status" value="1"/>
</dbReference>
<evidence type="ECO:0000313" key="3">
    <source>
        <dbReference type="Proteomes" id="UP000708347"/>
    </source>
</evidence>
<keyword evidence="1" id="KW-0472">Membrane</keyword>
<dbReference type="InterPro" id="IPR012666">
    <property type="entry name" value="CbtA_put"/>
</dbReference>
<keyword evidence="1" id="KW-1133">Transmembrane helix</keyword>
<dbReference type="RefSeq" id="WP_174396375.1">
    <property type="nucleotide sequence ID" value="NZ_VBSB01000002.1"/>
</dbReference>